<dbReference type="Proteomes" id="UP000321189">
    <property type="component" value="Unassembled WGS sequence"/>
</dbReference>
<dbReference type="PROSITE" id="PS51257">
    <property type="entry name" value="PROKAR_LIPOPROTEIN"/>
    <property type="match status" value="1"/>
</dbReference>
<comment type="caution">
    <text evidence="1">The sequence shown here is derived from an EMBL/GenBank/DDBJ whole genome shotgun (WGS) entry which is preliminary data.</text>
</comment>
<gene>
    <name evidence="1" type="ORF">PAT01_03150</name>
</gene>
<dbReference type="EMBL" id="BJUT01000001">
    <property type="protein sequence ID" value="GEK75011.1"/>
    <property type="molecule type" value="Genomic_DNA"/>
</dbReference>
<sequence>MKLIKKAIVIGVLILVQGCVSYDLVHVETYSSGQKPVKGTAVKQVKYGDGFKWVGVIISPIIPIPLILPYGRERTTTWLSDDGASVYTEIQKTEANGYGCMFISSEINGCSDETTWGALMINDIKLH</sequence>
<evidence type="ECO:0000313" key="2">
    <source>
        <dbReference type="Proteomes" id="UP000321189"/>
    </source>
</evidence>
<protein>
    <recommendedName>
        <fullName evidence="3">Lipoprotein</fullName>
    </recommendedName>
</protein>
<proteinExistence type="predicted"/>
<organism evidence="1 2">
    <name type="scientific">Pseudoalteromonas atlantica</name>
    <name type="common">Alteromonas atlantica</name>
    <dbReference type="NCBI Taxonomy" id="288"/>
    <lineage>
        <taxon>Bacteria</taxon>
        <taxon>Pseudomonadati</taxon>
        <taxon>Pseudomonadota</taxon>
        <taxon>Gammaproteobacteria</taxon>
        <taxon>Alteromonadales</taxon>
        <taxon>Pseudoalteromonadaceae</taxon>
        <taxon>Pseudoalteromonas</taxon>
    </lineage>
</organism>
<keyword evidence="2" id="KW-1185">Reference proteome</keyword>
<name>A0ABQ0U9B3_PSEAF</name>
<reference evidence="1 2" key="1">
    <citation type="submission" date="2019-07" db="EMBL/GenBank/DDBJ databases">
        <title>Whole genome shotgun sequence of Pseudoalteromonas atlantica NBRC 103033.</title>
        <authorList>
            <person name="Hosoyama A."/>
            <person name="Uohara A."/>
            <person name="Ohji S."/>
            <person name="Ichikawa N."/>
        </authorList>
    </citation>
    <scope>NUCLEOTIDE SEQUENCE [LARGE SCALE GENOMIC DNA]</scope>
    <source>
        <strain evidence="1 2">NBRC 103033</strain>
    </source>
</reference>
<dbReference type="RefSeq" id="WP_154944505.1">
    <property type="nucleotide sequence ID" value="NZ_BJUT01000001.1"/>
</dbReference>
<accession>A0ABQ0U9B3</accession>
<evidence type="ECO:0000313" key="1">
    <source>
        <dbReference type="EMBL" id="GEK75011.1"/>
    </source>
</evidence>
<evidence type="ECO:0008006" key="3">
    <source>
        <dbReference type="Google" id="ProtNLM"/>
    </source>
</evidence>